<evidence type="ECO:0000256" key="1">
    <source>
        <dbReference type="ARBA" id="ARBA00022553"/>
    </source>
</evidence>
<dbReference type="Pfam" id="PF00498">
    <property type="entry name" value="FHA"/>
    <property type="match status" value="1"/>
</dbReference>
<organism evidence="4 5">
    <name type="scientific">Streptomyces lutosisoli</name>
    <dbReference type="NCBI Taxonomy" id="2665721"/>
    <lineage>
        <taxon>Bacteria</taxon>
        <taxon>Bacillati</taxon>
        <taxon>Actinomycetota</taxon>
        <taxon>Actinomycetes</taxon>
        <taxon>Kitasatosporales</taxon>
        <taxon>Streptomycetaceae</taxon>
        <taxon>Streptomyces</taxon>
    </lineage>
</organism>
<dbReference type="CDD" id="cd00060">
    <property type="entry name" value="FHA"/>
    <property type="match status" value="1"/>
</dbReference>
<reference evidence="5" key="1">
    <citation type="journal article" date="2019" name="Int. J. Syst. Evol. Microbiol.">
        <title>The Global Catalogue of Microorganisms (GCM) 10K type strain sequencing project: providing services to taxonomists for standard genome sequencing and annotation.</title>
        <authorList>
            <consortium name="The Broad Institute Genomics Platform"/>
            <consortium name="The Broad Institute Genome Sequencing Center for Infectious Disease"/>
            <person name="Wu L."/>
            <person name="Ma J."/>
        </authorList>
    </citation>
    <scope>NUCLEOTIDE SEQUENCE [LARGE SCALE GENOMIC DNA]</scope>
    <source>
        <strain evidence="5">CGMCC 4.7198</strain>
    </source>
</reference>
<protein>
    <submittedName>
        <fullName evidence="4">FHA domain-containing protein</fullName>
    </submittedName>
</protein>
<dbReference type="SUPFAM" id="SSF49879">
    <property type="entry name" value="SMAD/FHA domain"/>
    <property type="match status" value="1"/>
</dbReference>
<accession>A0ABW2W4U4</accession>
<evidence type="ECO:0000259" key="3">
    <source>
        <dbReference type="PROSITE" id="PS50006"/>
    </source>
</evidence>
<keyword evidence="5" id="KW-1185">Reference proteome</keyword>
<dbReference type="PROSITE" id="PS50006">
    <property type="entry name" value="FHA_DOMAIN"/>
    <property type="match status" value="1"/>
</dbReference>
<feature type="region of interest" description="Disordered" evidence="2">
    <location>
        <begin position="1"/>
        <end position="33"/>
    </location>
</feature>
<feature type="domain" description="FHA" evidence="3">
    <location>
        <begin position="1"/>
        <end position="18"/>
    </location>
</feature>
<sequence length="33" mass="3600">MLHDCESSNGTLVNGEEVEPQLLRPGDEITMGQ</sequence>
<proteinExistence type="predicted"/>
<evidence type="ECO:0000256" key="2">
    <source>
        <dbReference type="SAM" id="MobiDB-lite"/>
    </source>
</evidence>
<dbReference type="InterPro" id="IPR008984">
    <property type="entry name" value="SMAD_FHA_dom_sf"/>
</dbReference>
<dbReference type="InterPro" id="IPR000253">
    <property type="entry name" value="FHA_dom"/>
</dbReference>
<dbReference type="Gene3D" id="2.60.200.20">
    <property type="match status" value="1"/>
</dbReference>
<keyword evidence="1" id="KW-0597">Phosphoprotein</keyword>
<evidence type="ECO:0000313" key="4">
    <source>
        <dbReference type="EMBL" id="MFD0289807.1"/>
    </source>
</evidence>
<dbReference type="Proteomes" id="UP001596957">
    <property type="component" value="Unassembled WGS sequence"/>
</dbReference>
<evidence type="ECO:0000313" key="5">
    <source>
        <dbReference type="Proteomes" id="UP001596957"/>
    </source>
</evidence>
<gene>
    <name evidence="4" type="ORF">ACFQZP_51230</name>
</gene>
<name>A0ABW2W4U4_9ACTN</name>
<comment type="caution">
    <text evidence="4">The sequence shown here is derived from an EMBL/GenBank/DDBJ whole genome shotgun (WGS) entry which is preliminary data.</text>
</comment>
<dbReference type="RefSeq" id="WP_381262220.1">
    <property type="nucleotide sequence ID" value="NZ_JBHTBI010000060.1"/>
</dbReference>
<dbReference type="EMBL" id="JBHTEC010000012">
    <property type="protein sequence ID" value="MFD0289807.1"/>
    <property type="molecule type" value="Genomic_DNA"/>
</dbReference>